<feature type="domain" description="Transketolase N-terminal" evidence="6">
    <location>
        <begin position="12"/>
        <end position="264"/>
    </location>
</feature>
<dbReference type="PANTHER" id="PTHR47514">
    <property type="entry name" value="TRANSKETOLASE N-TERMINAL SECTION-RELATED"/>
    <property type="match status" value="1"/>
</dbReference>
<keyword evidence="5" id="KW-0786">Thiamine pyrophosphate</keyword>
<dbReference type="GO" id="GO:0016740">
    <property type="term" value="F:transferase activity"/>
    <property type="evidence" value="ECO:0007669"/>
    <property type="project" value="UniProtKB-KW"/>
</dbReference>
<protein>
    <submittedName>
        <fullName evidence="7">Transketolase</fullName>
    </submittedName>
</protein>
<dbReference type="SUPFAM" id="SSF52518">
    <property type="entry name" value="Thiamin diphosphate-binding fold (THDP-binding)"/>
    <property type="match status" value="1"/>
</dbReference>
<comment type="similarity">
    <text evidence="2">Belongs to the transketolase family.</text>
</comment>
<evidence type="ECO:0000256" key="5">
    <source>
        <dbReference type="ARBA" id="ARBA00023052"/>
    </source>
</evidence>
<dbReference type="InterPro" id="IPR005474">
    <property type="entry name" value="Transketolase_N"/>
</dbReference>
<evidence type="ECO:0000313" key="8">
    <source>
        <dbReference type="Proteomes" id="UP001198983"/>
    </source>
</evidence>
<dbReference type="Gene3D" id="3.40.50.970">
    <property type="match status" value="1"/>
</dbReference>
<dbReference type="PANTHER" id="PTHR47514:SF1">
    <property type="entry name" value="TRANSKETOLASE N-TERMINAL SECTION-RELATED"/>
    <property type="match status" value="1"/>
</dbReference>
<name>A0AAX2ZJU4_9FIRM</name>
<keyword evidence="4" id="KW-0479">Metal-binding</keyword>
<proteinExistence type="inferred from homology"/>
<evidence type="ECO:0000256" key="2">
    <source>
        <dbReference type="ARBA" id="ARBA00007131"/>
    </source>
</evidence>
<evidence type="ECO:0000256" key="3">
    <source>
        <dbReference type="ARBA" id="ARBA00022679"/>
    </source>
</evidence>
<evidence type="ECO:0000259" key="6">
    <source>
        <dbReference type="Pfam" id="PF00456"/>
    </source>
</evidence>
<dbReference type="InterPro" id="IPR049557">
    <property type="entry name" value="Transketolase_CS"/>
</dbReference>
<dbReference type="Pfam" id="PF00456">
    <property type="entry name" value="Transketolase_N"/>
    <property type="match status" value="1"/>
</dbReference>
<keyword evidence="3" id="KW-0808">Transferase</keyword>
<dbReference type="InterPro" id="IPR029061">
    <property type="entry name" value="THDP-binding"/>
</dbReference>
<dbReference type="RefSeq" id="WP_228417323.1">
    <property type="nucleotide sequence ID" value="NZ_CP081135.1"/>
</dbReference>
<evidence type="ECO:0000256" key="4">
    <source>
        <dbReference type="ARBA" id="ARBA00022723"/>
    </source>
</evidence>
<comment type="cofactor">
    <cofactor evidence="1">
        <name>thiamine diphosphate</name>
        <dbReference type="ChEBI" id="CHEBI:58937"/>
    </cofactor>
</comment>
<gene>
    <name evidence="7" type="ORF">JW646_09605</name>
</gene>
<evidence type="ECO:0000313" key="7">
    <source>
        <dbReference type="EMBL" id="UEL49619.1"/>
    </source>
</evidence>
<dbReference type="AlphaFoldDB" id="A0AAX2ZJU4"/>
<reference evidence="7 8" key="1">
    <citation type="journal article" date="2023" name="Int. J. Syst. Evol. Microbiol.">
        <title>Terrisporobacter hibernicus sp. nov., isolated from bovine faeces in Northern Ireland.</title>
        <authorList>
            <person name="Mitchell M."/>
            <person name="Nguyen S.V."/>
            <person name="Connor M."/>
            <person name="Fairley D.J."/>
            <person name="Donoghue O."/>
            <person name="Marshall H."/>
            <person name="Koolman L."/>
            <person name="McMullan G."/>
            <person name="Schaffer K.E."/>
            <person name="McGrath J.W."/>
            <person name="Fanning S."/>
        </authorList>
    </citation>
    <scope>NUCLEOTIDE SEQUENCE [LARGE SCALE GENOMIC DNA]</scope>
    <source>
        <strain evidence="7 8">MCA3</strain>
    </source>
</reference>
<dbReference type="EMBL" id="CP081135">
    <property type="protein sequence ID" value="UEL49619.1"/>
    <property type="molecule type" value="Genomic_DNA"/>
</dbReference>
<dbReference type="PROSITE" id="PS00801">
    <property type="entry name" value="TRANSKETOLASE_1"/>
    <property type="match status" value="1"/>
</dbReference>
<dbReference type="Proteomes" id="UP001198983">
    <property type="component" value="Chromosome"/>
</dbReference>
<evidence type="ECO:0000256" key="1">
    <source>
        <dbReference type="ARBA" id="ARBA00001964"/>
    </source>
</evidence>
<dbReference type="CDD" id="cd02012">
    <property type="entry name" value="TPP_TK"/>
    <property type="match status" value="1"/>
</dbReference>
<accession>A0AAX2ZJU4</accession>
<sequence length="270" mass="29587">MNKENLVEISKELRQDIIQMINKAGSGHPGGSLSVIDILTYLYFEKMKVDVKNPKAVDRDRFVLSKGHAAPALYATLAKKGFFDKKELNNLRVLGSILQGHPDAKKCPGVDISTGSLGQGMSNACGIALGYKMNKSDGRVYVALGDGEIQEGIVWEAMMAANKYKLDNLVAIIDNNKIQLDGRTSEIMPNDNLKERIVNFGWNVVECNGHDFEDLEKAFNNAESTKNKPTCIIANTVKGKGVSFMEDNVAWHGAAPNSEQTKQAIEEIIG</sequence>
<keyword evidence="8" id="KW-1185">Reference proteome</keyword>
<dbReference type="KEGG" id="tem:JW646_09605"/>
<dbReference type="GO" id="GO:0046872">
    <property type="term" value="F:metal ion binding"/>
    <property type="evidence" value="ECO:0007669"/>
    <property type="project" value="UniProtKB-KW"/>
</dbReference>
<organism evidence="7 8">
    <name type="scientific">Terrisporobacter hibernicus</name>
    <dbReference type="NCBI Taxonomy" id="2813371"/>
    <lineage>
        <taxon>Bacteria</taxon>
        <taxon>Bacillati</taxon>
        <taxon>Bacillota</taxon>
        <taxon>Clostridia</taxon>
        <taxon>Peptostreptococcales</taxon>
        <taxon>Peptostreptococcaceae</taxon>
        <taxon>Terrisporobacter</taxon>
    </lineage>
</organism>